<protein>
    <submittedName>
        <fullName evidence="3">DUF4124 domain-containing protein</fullName>
    </submittedName>
</protein>
<keyword evidence="4" id="KW-1185">Reference proteome</keyword>
<dbReference type="RefSeq" id="WP_301812665.1">
    <property type="nucleotide sequence ID" value="NZ_JAUJZH010000016.1"/>
</dbReference>
<organism evidence="3 4">
    <name type="scientific">Variovorax ginsengisoli</name>
    <dbReference type="NCBI Taxonomy" id="363844"/>
    <lineage>
        <taxon>Bacteria</taxon>
        <taxon>Pseudomonadati</taxon>
        <taxon>Pseudomonadota</taxon>
        <taxon>Betaproteobacteria</taxon>
        <taxon>Burkholderiales</taxon>
        <taxon>Comamonadaceae</taxon>
        <taxon>Variovorax</taxon>
    </lineage>
</organism>
<evidence type="ECO:0000313" key="4">
    <source>
        <dbReference type="Proteomes" id="UP001169027"/>
    </source>
</evidence>
<feature type="region of interest" description="Disordered" evidence="1">
    <location>
        <begin position="32"/>
        <end position="142"/>
    </location>
</feature>
<dbReference type="EMBL" id="JAUKVY010000016">
    <property type="protein sequence ID" value="MDO1534915.1"/>
    <property type="molecule type" value="Genomic_DNA"/>
</dbReference>
<name>A0ABT8S818_9BURK</name>
<dbReference type="Proteomes" id="UP001169027">
    <property type="component" value="Unassembled WGS sequence"/>
</dbReference>
<gene>
    <name evidence="3" type="ORF">Q2T77_21715</name>
</gene>
<feature type="signal peptide" evidence="2">
    <location>
        <begin position="1"/>
        <end position="21"/>
    </location>
</feature>
<sequence>MKLAQLLVIGSIFLLPLGAHAQWQWLDKDNKKVFSDQAPPPDIPEKNILRRPSPPPKRLNFSAPSAAGDATDTAAATPPAAPAPVPAGPAKGAGVDKELEEKARKAEEAEKAKQAAEAQKLAQAKAENCSRARQGKATMDSGIRVARVNAQGERIIMDDEARASEQKRLDSVIAADCK</sequence>
<feature type="compositionally biased region" description="Basic and acidic residues" evidence="1">
    <location>
        <begin position="94"/>
        <end position="114"/>
    </location>
</feature>
<feature type="region of interest" description="Disordered" evidence="1">
    <location>
        <begin position="159"/>
        <end position="178"/>
    </location>
</feature>
<feature type="chain" id="PRO_5046744675" evidence="2">
    <location>
        <begin position="22"/>
        <end position="178"/>
    </location>
</feature>
<reference evidence="3" key="1">
    <citation type="submission" date="2023-06" db="EMBL/GenBank/DDBJ databases">
        <authorList>
            <person name="Jiang Y."/>
            <person name="Liu Q."/>
        </authorList>
    </citation>
    <scope>NUCLEOTIDE SEQUENCE</scope>
    <source>
        <strain evidence="3">CGMCC 1.12090</strain>
    </source>
</reference>
<feature type="compositionally biased region" description="Low complexity" evidence="1">
    <location>
        <begin position="62"/>
        <end position="78"/>
    </location>
</feature>
<proteinExistence type="predicted"/>
<evidence type="ECO:0000256" key="1">
    <source>
        <dbReference type="SAM" id="MobiDB-lite"/>
    </source>
</evidence>
<feature type="compositionally biased region" description="Basic and acidic residues" evidence="1">
    <location>
        <begin position="159"/>
        <end position="170"/>
    </location>
</feature>
<accession>A0ABT8S818</accession>
<comment type="caution">
    <text evidence="3">The sequence shown here is derived from an EMBL/GenBank/DDBJ whole genome shotgun (WGS) entry which is preliminary data.</text>
</comment>
<evidence type="ECO:0000256" key="2">
    <source>
        <dbReference type="SAM" id="SignalP"/>
    </source>
</evidence>
<feature type="compositionally biased region" description="Low complexity" evidence="1">
    <location>
        <begin position="115"/>
        <end position="127"/>
    </location>
</feature>
<keyword evidence="2" id="KW-0732">Signal</keyword>
<evidence type="ECO:0000313" key="3">
    <source>
        <dbReference type="EMBL" id="MDO1534915.1"/>
    </source>
</evidence>